<proteinExistence type="predicted"/>
<reference evidence="1" key="1">
    <citation type="submission" date="2021-09" db="EMBL/GenBank/DDBJ databases">
        <authorList>
            <person name="Martin H S."/>
        </authorList>
    </citation>
    <scope>NUCLEOTIDE SEQUENCE</scope>
</reference>
<name>A0A8J2Q1W1_9NEOP</name>
<gene>
    <name evidence="1" type="ORF">DCHRY22_LOCUS821</name>
</gene>
<evidence type="ECO:0000313" key="2">
    <source>
        <dbReference type="Proteomes" id="UP000789524"/>
    </source>
</evidence>
<organism evidence="1 2">
    <name type="scientific">Danaus chrysippus</name>
    <name type="common">African queen</name>
    <dbReference type="NCBI Taxonomy" id="151541"/>
    <lineage>
        <taxon>Eukaryota</taxon>
        <taxon>Metazoa</taxon>
        <taxon>Ecdysozoa</taxon>
        <taxon>Arthropoda</taxon>
        <taxon>Hexapoda</taxon>
        <taxon>Insecta</taxon>
        <taxon>Pterygota</taxon>
        <taxon>Neoptera</taxon>
        <taxon>Endopterygota</taxon>
        <taxon>Lepidoptera</taxon>
        <taxon>Glossata</taxon>
        <taxon>Ditrysia</taxon>
        <taxon>Papilionoidea</taxon>
        <taxon>Nymphalidae</taxon>
        <taxon>Danainae</taxon>
        <taxon>Danaini</taxon>
        <taxon>Danaina</taxon>
        <taxon>Danaus</taxon>
        <taxon>Anosia</taxon>
    </lineage>
</organism>
<evidence type="ECO:0000313" key="1">
    <source>
        <dbReference type="EMBL" id="CAG9558841.1"/>
    </source>
</evidence>
<dbReference type="EMBL" id="CAKASE010000043">
    <property type="protein sequence ID" value="CAG9558841.1"/>
    <property type="molecule type" value="Genomic_DNA"/>
</dbReference>
<dbReference type="Proteomes" id="UP000789524">
    <property type="component" value="Unassembled WGS sequence"/>
</dbReference>
<protein>
    <submittedName>
        <fullName evidence="1">(African queen) hypothetical protein</fullName>
    </submittedName>
</protein>
<accession>A0A8J2Q1W1</accession>
<dbReference type="AlphaFoldDB" id="A0A8J2Q1W1"/>
<keyword evidence="2" id="KW-1185">Reference proteome</keyword>
<comment type="caution">
    <text evidence="1">The sequence shown here is derived from an EMBL/GenBank/DDBJ whole genome shotgun (WGS) entry which is preliminary data.</text>
</comment>
<sequence>MCFCISYLSRVDNTRTKESNKRVESRTAFHLRLASVIFTNTAEAVNLNSIAPQEPVEGKGRVRNANVSVQKRRLKAEASRQAVVAVLAS</sequence>